<evidence type="ECO:0000313" key="3">
    <source>
        <dbReference type="Proteomes" id="UP000462066"/>
    </source>
</evidence>
<feature type="transmembrane region" description="Helical" evidence="1">
    <location>
        <begin position="21"/>
        <end position="40"/>
    </location>
</feature>
<dbReference type="SUPFAM" id="SSF54523">
    <property type="entry name" value="Pili subunits"/>
    <property type="match status" value="1"/>
</dbReference>
<organism evidence="2 3">
    <name type="scientific">Pseudoxanthomonas broegbernensis</name>
    <dbReference type="NCBI Taxonomy" id="83619"/>
    <lineage>
        <taxon>Bacteria</taxon>
        <taxon>Pseudomonadati</taxon>
        <taxon>Pseudomonadota</taxon>
        <taxon>Gammaproteobacteria</taxon>
        <taxon>Lysobacterales</taxon>
        <taxon>Lysobacteraceae</taxon>
        <taxon>Pseudoxanthomonas</taxon>
    </lineage>
</organism>
<comment type="caution">
    <text evidence="2">The sequence shown here is derived from an EMBL/GenBank/DDBJ whole genome shotgun (WGS) entry which is preliminary data.</text>
</comment>
<dbReference type="EMBL" id="MWIP01000003">
    <property type="protein sequence ID" value="KAF1687275.1"/>
    <property type="molecule type" value="Genomic_DNA"/>
</dbReference>
<dbReference type="NCBIfam" id="TIGR02532">
    <property type="entry name" value="IV_pilin_GFxxxE"/>
    <property type="match status" value="1"/>
</dbReference>
<accession>A0A7V8GNR6</accession>
<gene>
    <name evidence="2" type="ORF">B1992_04650</name>
</gene>
<dbReference type="AlphaFoldDB" id="A0A7V8GNR6"/>
<dbReference type="Pfam" id="PF07963">
    <property type="entry name" value="N_methyl"/>
    <property type="match status" value="1"/>
</dbReference>
<evidence type="ECO:0000256" key="1">
    <source>
        <dbReference type="SAM" id="Phobius"/>
    </source>
</evidence>
<proteinExistence type="predicted"/>
<name>A0A7V8GNR6_9GAMM</name>
<evidence type="ECO:0000313" key="2">
    <source>
        <dbReference type="EMBL" id="KAF1687275.1"/>
    </source>
</evidence>
<keyword evidence="3" id="KW-1185">Reference proteome</keyword>
<dbReference type="Proteomes" id="UP000462066">
    <property type="component" value="Unassembled WGS sequence"/>
</dbReference>
<protein>
    <submittedName>
        <fullName evidence="2">Prepilin-type cleavage/methylation domain-containing protein</fullName>
    </submittedName>
</protein>
<keyword evidence="1" id="KW-0812">Transmembrane</keyword>
<keyword evidence="1" id="KW-0472">Membrane</keyword>
<keyword evidence="1" id="KW-1133">Transmembrane helix</keyword>
<dbReference type="InterPro" id="IPR012902">
    <property type="entry name" value="N_methyl_site"/>
</dbReference>
<reference evidence="2 3" key="1">
    <citation type="submission" date="2017-10" db="EMBL/GenBank/DDBJ databases">
        <title>Whole genome sequencing of Pseudoxanthomonas broegbernensis DSM 12573(T).</title>
        <authorList>
            <person name="Kumar S."/>
            <person name="Bansal K."/>
            <person name="Kaur A."/>
            <person name="Patil P."/>
            <person name="Sharma S."/>
            <person name="Patil P.B."/>
        </authorList>
    </citation>
    <scope>NUCLEOTIDE SEQUENCE [LARGE SCALE GENOMIC DNA]</scope>
    <source>
        <strain evidence="2 3">DSM 12573</strain>
    </source>
</reference>
<sequence length="249" mass="27402">MKEADTMHSPKTRRRCGGFTILEMSVVLVVIALIIGAVSVGRDVYRSAMAERIGSEFVQGWIIAYDRYVAQTGTVPGDDLANPTGRVNGNGDPLCDQGSTQRELRNAMLERGVSLPAGRAEGQESRFVYQDSRGIPQEIRVCFLTVTDWAEPSTGNAYTPRVRNVMRLEGLTPELANQLDARIDGRIDARFGRMREATPGSLQYRDVSAIGDPPQTYAWSRTEIQDASGGTNAPDDQSTRLVAYLKMNQ</sequence>
<dbReference type="InterPro" id="IPR045584">
    <property type="entry name" value="Pilin-like"/>
</dbReference>